<comment type="caution">
    <text evidence="7">Lacks conserved residue(s) required for the propagation of feature annotation.</text>
</comment>
<evidence type="ECO:0000313" key="11">
    <source>
        <dbReference type="EMBL" id="RUL88241.1"/>
    </source>
</evidence>
<dbReference type="GO" id="GO:0004359">
    <property type="term" value="F:glutaminase activity"/>
    <property type="evidence" value="ECO:0007669"/>
    <property type="project" value="InterPro"/>
</dbReference>
<dbReference type="Gene3D" id="3.40.50.620">
    <property type="entry name" value="HUPs"/>
    <property type="match status" value="1"/>
</dbReference>
<comment type="caution">
    <text evidence="11">The sequence shown here is derived from an EMBL/GenBank/DDBJ whole genome shotgun (WGS) entry which is preliminary data.</text>
</comment>
<protein>
    <recommendedName>
        <fullName evidence="7 8">Glutamine-dependent NAD(+) synthetase</fullName>
        <ecNumber evidence="7 8">6.3.5.1</ecNumber>
    </recommendedName>
    <alternativeName>
        <fullName evidence="7 8">NAD(+) synthase [glutamine-hydrolyzing]</fullName>
    </alternativeName>
</protein>
<dbReference type="EC" id="6.3.5.1" evidence="7 8"/>
<dbReference type="GO" id="GO:0008795">
    <property type="term" value="F:NAD+ synthase activity"/>
    <property type="evidence" value="ECO:0007669"/>
    <property type="project" value="UniProtKB-UniRule"/>
</dbReference>
<comment type="similarity">
    <text evidence="2 7 8">In the C-terminal section; belongs to the NAD synthetase family.</text>
</comment>
<dbReference type="InterPro" id="IPR014729">
    <property type="entry name" value="Rossmann-like_a/b/a_fold"/>
</dbReference>
<dbReference type="GO" id="GO:0005737">
    <property type="term" value="C:cytoplasm"/>
    <property type="evidence" value="ECO:0007669"/>
    <property type="project" value="InterPro"/>
</dbReference>
<organism evidence="11 12">
    <name type="scientific">Tautonia sociabilis</name>
    <dbReference type="NCBI Taxonomy" id="2080755"/>
    <lineage>
        <taxon>Bacteria</taxon>
        <taxon>Pseudomonadati</taxon>
        <taxon>Planctomycetota</taxon>
        <taxon>Planctomycetia</taxon>
        <taxon>Isosphaerales</taxon>
        <taxon>Isosphaeraceae</taxon>
        <taxon>Tautonia</taxon>
    </lineage>
</organism>
<feature type="binding site" evidence="7">
    <location>
        <position position="511"/>
    </location>
    <ligand>
        <name>deamido-NAD(+)</name>
        <dbReference type="ChEBI" id="CHEBI:58437"/>
        <note>ligand shared between two neighboring subunits</note>
    </ligand>
</feature>
<name>A0A432MLG1_9BACT</name>
<reference evidence="11 12" key="2">
    <citation type="submission" date="2019-01" db="EMBL/GenBank/DDBJ databases">
        <title>Tautonia sociabilis, a novel thermotolerant planctomycete of Isosphaeraceae family, isolated from a 4000 m deep subterranean habitat.</title>
        <authorList>
            <person name="Kovaleva O.L."/>
            <person name="Elcheninov A.G."/>
            <person name="Van Heerden E."/>
            <person name="Toshchakov S.V."/>
            <person name="Novikov A."/>
            <person name="Bonch-Osmolovskaya E.A."/>
            <person name="Kublanov I.V."/>
        </authorList>
    </citation>
    <scope>NUCLEOTIDE SEQUENCE [LARGE SCALE GENOMIC DNA]</scope>
    <source>
        <strain evidence="11 12">GM2012</strain>
    </source>
</reference>
<feature type="binding site" evidence="7">
    <location>
        <begin position="378"/>
        <end position="385"/>
    </location>
    <ligand>
        <name>ATP</name>
        <dbReference type="ChEBI" id="CHEBI:30616"/>
    </ligand>
</feature>
<dbReference type="InterPro" id="IPR003010">
    <property type="entry name" value="C-N_Hydrolase"/>
</dbReference>
<dbReference type="InterPro" id="IPR036526">
    <property type="entry name" value="C-N_Hydrolase_sf"/>
</dbReference>
<dbReference type="InterPro" id="IPR003694">
    <property type="entry name" value="NAD_synthase"/>
</dbReference>
<evidence type="ECO:0000256" key="7">
    <source>
        <dbReference type="HAMAP-Rule" id="MF_02090"/>
    </source>
</evidence>
<dbReference type="RefSeq" id="WP_126724756.1">
    <property type="nucleotide sequence ID" value="NZ_RYZH01000012.1"/>
</dbReference>
<reference evidence="11 12" key="1">
    <citation type="submission" date="2018-12" db="EMBL/GenBank/DDBJ databases">
        <authorList>
            <person name="Toschakov S.V."/>
        </authorList>
    </citation>
    <scope>NUCLEOTIDE SEQUENCE [LARGE SCALE GENOMIC DNA]</scope>
    <source>
        <strain evidence="11 12">GM2012</strain>
    </source>
</reference>
<dbReference type="Proteomes" id="UP000280296">
    <property type="component" value="Unassembled WGS sequence"/>
</dbReference>
<feature type="binding site" evidence="7">
    <location>
        <position position="201"/>
    </location>
    <ligand>
        <name>L-glutamine</name>
        <dbReference type="ChEBI" id="CHEBI:58359"/>
    </ligand>
</feature>
<evidence type="ECO:0000256" key="6">
    <source>
        <dbReference type="ARBA" id="ARBA00023027"/>
    </source>
</evidence>
<feature type="binding site" evidence="7">
    <location>
        <position position="638"/>
    </location>
    <ligand>
        <name>deamido-NAD(+)</name>
        <dbReference type="ChEBI" id="CHEBI:58437"/>
        <note>ligand shared between two neighboring subunits</note>
    </ligand>
</feature>
<comment type="catalytic activity">
    <reaction evidence="7 8">
        <text>deamido-NAD(+) + L-glutamine + ATP + H2O = L-glutamate + AMP + diphosphate + NAD(+) + H(+)</text>
        <dbReference type="Rhea" id="RHEA:24384"/>
        <dbReference type="ChEBI" id="CHEBI:15377"/>
        <dbReference type="ChEBI" id="CHEBI:15378"/>
        <dbReference type="ChEBI" id="CHEBI:29985"/>
        <dbReference type="ChEBI" id="CHEBI:30616"/>
        <dbReference type="ChEBI" id="CHEBI:33019"/>
        <dbReference type="ChEBI" id="CHEBI:57540"/>
        <dbReference type="ChEBI" id="CHEBI:58359"/>
        <dbReference type="ChEBI" id="CHEBI:58437"/>
        <dbReference type="ChEBI" id="CHEBI:456215"/>
        <dbReference type="EC" id="6.3.5.1"/>
    </reaction>
</comment>
<dbReference type="CDD" id="cd07570">
    <property type="entry name" value="GAT_Gln-NAD-synth"/>
    <property type="match status" value="1"/>
</dbReference>
<keyword evidence="5 7" id="KW-0067">ATP-binding</keyword>
<evidence type="ECO:0000256" key="8">
    <source>
        <dbReference type="PIRNR" id="PIRNR006630"/>
    </source>
</evidence>
<dbReference type="AlphaFoldDB" id="A0A432MLG1"/>
<dbReference type="InterPro" id="IPR014445">
    <property type="entry name" value="Gln-dep_NAD_synthase"/>
</dbReference>
<dbReference type="PANTHER" id="PTHR23090:SF9">
    <property type="entry name" value="GLUTAMINE-DEPENDENT NAD(+) SYNTHETASE"/>
    <property type="match status" value="1"/>
</dbReference>
<dbReference type="InterPro" id="IPR022310">
    <property type="entry name" value="NAD/GMP_synthase"/>
</dbReference>
<feature type="active site" description="Proton acceptor; for glutaminase activity" evidence="7">
    <location>
        <position position="47"/>
    </location>
</feature>
<dbReference type="Gene3D" id="3.60.110.10">
    <property type="entry name" value="Carbon-nitrogen hydrolase"/>
    <property type="match status" value="1"/>
</dbReference>
<dbReference type="UniPathway" id="UPA00253">
    <property type="reaction ID" value="UER00334"/>
</dbReference>
<dbReference type="GO" id="GO:0009435">
    <property type="term" value="P:NAD+ biosynthetic process"/>
    <property type="evidence" value="ECO:0007669"/>
    <property type="project" value="UniProtKB-UniRule"/>
</dbReference>
<comment type="similarity">
    <text evidence="9">Belongs to the NAD synthetase family.</text>
</comment>
<feature type="active site" description="Nucleophile; for glutaminase activity" evidence="7">
    <location>
        <position position="168"/>
    </location>
</feature>
<dbReference type="NCBIfam" id="TIGR00552">
    <property type="entry name" value="nadE"/>
    <property type="match status" value="1"/>
</dbReference>
<evidence type="ECO:0000256" key="3">
    <source>
        <dbReference type="ARBA" id="ARBA00022598"/>
    </source>
</evidence>
<feature type="binding site" evidence="7">
    <location>
        <position position="506"/>
    </location>
    <ligand>
        <name>ATP</name>
        <dbReference type="ChEBI" id="CHEBI:30616"/>
    </ligand>
</feature>
<evidence type="ECO:0000256" key="1">
    <source>
        <dbReference type="ARBA" id="ARBA00005188"/>
    </source>
</evidence>
<dbReference type="PIRSF" id="PIRSF006630">
    <property type="entry name" value="NADS_GAT"/>
    <property type="match status" value="1"/>
</dbReference>
<dbReference type="SUPFAM" id="SSF52402">
    <property type="entry name" value="Adenine nucleotide alpha hydrolases-like"/>
    <property type="match status" value="1"/>
</dbReference>
<proteinExistence type="inferred from homology"/>
<comment type="function">
    <text evidence="7">Catalyzes the ATP-dependent amidation of deamido-NAD to form NAD. Uses L-glutamine as a nitrogen source.</text>
</comment>
<dbReference type="SUPFAM" id="SSF56317">
    <property type="entry name" value="Carbon-nitrogen hydrolase"/>
    <property type="match status" value="1"/>
</dbReference>
<evidence type="ECO:0000259" key="10">
    <source>
        <dbReference type="PROSITE" id="PS50263"/>
    </source>
</evidence>
<sequence length="688" mass="76231">MIGRHQAHVAVASLNQTVGDWQGNDRRIREVIASARDEGVRLLCLPEMCIPGYSLEDRLHRTGTMERSWDRLVALADATAGIAVAVGLPVLFEGVVYNAMALLADGRLVGLTAKENLATGDVEYENRYFNPWPHGRLVELRGPDGTTAPLGTQMFDLPGLGVVAFEICEDAWRGIRPGSTYALAGAEILLNPSASWFRIGKHRMRRRLVRQISLEDHCVYLYASLLGCDATRLIFDGSLFIATNGRIEAEGRRFVFDREWELVHRVVDLGEIRHVRMEEGSWRGQLARTYGGEFGSVAPSVRVPGRYGTEKAAPPPPPYYLPPEPEHPDPSLRYLEDTVFQGRRIVEGDLNHLELELALSLALRDYVAKTGVPSCCLALSGGRDSAMVALLVNRMYRYSHPGRSAEEVRRLVADRFYCAYLATENSGEATRAAARAVAAEVGATYYEGGIQEALDSCEETVSRLTGEVLSWSNPEHDLTLQNIQARLRGTLIWTVANLHGSLLLVTSNKSEAAVGYTTMDGDSSGGLAPIADVPKSLVKLYLSWAAEFHGLKGFELINVMEATAELRPPGQAQTDEADLMPFPVLDQLMYAFVQLSLDPVEMFRRLWPAVRDSYGGDARAFAAHIRKFVRMFCRAQWKRERFAISFRVTAFDLDPKTGFRFPPVQAPFTEELAELDRLVDALGSADSP</sequence>
<keyword evidence="12" id="KW-1185">Reference proteome</keyword>
<evidence type="ECO:0000256" key="2">
    <source>
        <dbReference type="ARBA" id="ARBA00007145"/>
    </source>
</evidence>
<feature type="active site" description="For glutaminase activity" evidence="7">
    <location>
        <position position="114"/>
    </location>
</feature>
<dbReference type="PANTHER" id="PTHR23090">
    <property type="entry name" value="NH 3 /GLUTAMINE-DEPENDENT NAD + SYNTHETASE"/>
    <property type="match status" value="1"/>
</dbReference>
<feature type="binding site" evidence="7">
    <location>
        <position position="482"/>
    </location>
    <ligand>
        <name>deamido-NAD(+)</name>
        <dbReference type="ChEBI" id="CHEBI:58437"/>
        <note>ligand shared between two neighboring subunits</note>
    </ligand>
</feature>
<feature type="domain" description="CN hydrolase" evidence="10">
    <location>
        <begin position="7"/>
        <end position="269"/>
    </location>
</feature>
<evidence type="ECO:0000256" key="9">
    <source>
        <dbReference type="RuleBase" id="RU003811"/>
    </source>
</evidence>
<dbReference type="PROSITE" id="PS50263">
    <property type="entry name" value="CN_HYDROLASE"/>
    <property type="match status" value="1"/>
</dbReference>
<keyword evidence="4 7" id="KW-0547">Nucleotide-binding</keyword>
<evidence type="ECO:0000256" key="5">
    <source>
        <dbReference type="ARBA" id="ARBA00022840"/>
    </source>
</evidence>
<evidence type="ECO:0000256" key="4">
    <source>
        <dbReference type="ARBA" id="ARBA00022741"/>
    </source>
</evidence>
<gene>
    <name evidence="7 11" type="primary">nadE</name>
    <name evidence="11" type="ORF">TsocGM_07840</name>
</gene>
<accession>A0A432MLG1</accession>
<evidence type="ECO:0000313" key="12">
    <source>
        <dbReference type="Proteomes" id="UP000280296"/>
    </source>
</evidence>
<keyword evidence="3 7" id="KW-0436">Ligase</keyword>
<comment type="pathway">
    <text evidence="1 7 8">Cofactor biosynthesis; NAD(+) biosynthesis; NAD(+) from deamido-NAD(+) (L-Gln route): step 1/1.</text>
</comment>
<feature type="binding site" evidence="7">
    <location>
        <position position="195"/>
    </location>
    <ligand>
        <name>L-glutamine</name>
        <dbReference type="ChEBI" id="CHEBI:58359"/>
    </ligand>
</feature>
<dbReference type="GO" id="GO:0003952">
    <property type="term" value="F:NAD+ synthase (glutamine-hydrolyzing) activity"/>
    <property type="evidence" value="ECO:0007669"/>
    <property type="project" value="UniProtKB-UniRule"/>
</dbReference>
<dbReference type="Pfam" id="PF02540">
    <property type="entry name" value="NAD_synthase"/>
    <property type="match status" value="1"/>
</dbReference>
<dbReference type="CDD" id="cd00553">
    <property type="entry name" value="NAD_synthase"/>
    <property type="match status" value="1"/>
</dbReference>
<dbReference type="Pfam" id="PF00795">
    <property type="entry name" value="CN_hydrolase"/>
    <property type="match status" value="1"/>
</dbReference>
<dbReference type="EMBL" id="RYZH01000012">
    <property type="protein sequence ID" value="RUL88241.1"/>
    <property type="molecule type" value="Genomic_DNA"/>
</dbReference>
<dbReference type="OrthoDB" id="9803818at2"/>
<dbReference type="HAMAP" id="MF_02090">
    <property type="entry name" value="NadE_glutamine_dep"/>
    <property type="match status" value="1"/>
</dbReference>
<keyword evidence="6 7" id="KW-0520">NAD</keyword>
<dbReference type="GO" id="GO:0005524">
    <property type="term" value="F:ATP binding"/>
    <property type="evidence" value="ECO:0007669"/>
    <property type="project" value="UniProtKB-UniRule"/>
</dbReference>